<keyword evidence="3" id="KW-0560">Oxidoreductase</keyword>
<dbReference type="AlphaFoldDB" id="A0A4R2QSF5"/>
<keyword evidence="2" id="KW-0288">FMN</keyword>
<dbReference type="PANTHER" id="PTHR42847">
    <property type="entry name" value="ALKANESULFONATE MONOOXYGENASE"/>
    <property type="match status" value="1"/>
</dbReference>
<dbReference type="PANTHER" id="PTHR42847:SF4">
    <property type="entry name" value="ALKANESULFONATE MONOOXYGENASE-RELATED"/>
    <property type="match status" value="1"/>
</dbReference>
<dbReference type="Gene3D" id="3.20.20.30">
    <property type="entry name" value="Luciferase-like domain"/>
    <property type="match status" value="1"/>
</dbReference>
<evidence type="ECO:0000313" key="7">
    <source>
        <dbReference type="Proteomes" id="UP000294911"/>
    </source>
</evidence>
<dbReference type="InterPro" id="IPR050172">
    <property type="entry name" value="SsuD_RutA_monooxygenase"/>
</dbReference>
<dbReference type="InterPro" id="IPR011251">
    <property type="entry name" value="Luciferase-like_dom"/>
</dbReference>
<keyword evidence="4" id="KW-0503">Monooxygenase</keyword>
<evidence type="ECO:0000256" key="3">
    <source>
        <dbReference type="ARBA" id="ARBA00023002"/>
    </source>
</evidence>
<feature type="domain" description="Luciferase-like" evidence="5">
    <location>
        <begin position="19"/>
        <end position="238"/>
    </location>
</feature>
<keyword evidence="7" id="KW-1185">Reference proteome</keyword>
<dbReference type="InterPro" id="IPR036661">
    <property type="entry name" value="Luciferase-like_sf"/>
</dbReference>
<accession>A0A4R2QSF5</accession>
<dbReference type="Pfam" id="PF00296">
    <property type="entry name" value="Bac_luciferase"/>
    <property type="match status" value="1"/>
</dbReference>
<evidence type="ECO:0000313" key="6">
    <source>
        <dbReference type="EMBL" id="TCP49925.1"/>
    </source>
</evidence>
<dbReference type="NCBIfam" id="TIGR03619">
    <property type="entry name" value="F420_Rv2161c"/>
    <property type="match status" value="1"/>
</dbReference>
<dbReference type="GO" id="GO:0046306">
    <property type="term" value="P:alkanesulfonate catabolic process"/>
    <property type="evidence" value="ECO:0007669"/>
    <property type="project" value="TreeGrafter"/>
</dbReference>
<protein>
    <submittedName>
        <fullName evidence="6">Putative F420-dependent oxidoreductase</fullName>
    </submittedName>
</protein>
<evidence type="ECO:0000256" key="2">
    <source>
        <dbReference type="ARBA" id="ARBA00022643"/>
    </source>
</evidence>
<gene>
    <name evidence="6" type="ORF">EV191_10811</name>
</gene>
<dbReference type="Proteomes" id="UP000294911">
    <property type="component" value="Unassembled WGS sequence"/>
</dbReference>
<organism evidence="6 7">
    <name type="scientific">Tamaricihabitans halophyticus</name>
    <dbReference type="NCBI Taxonomy" id="1262583"/>
    <lineage>
        <taxon>Bacteria</taxon>
        <taxon>Bacillati</taxon>
        <taxon>Actinomycetota</taxon>
        <taxon>Actinomycetes</taxon>
        <taxon>Pseudonocardiales</taxon>
        <taxon>Pseudonocardiaceae</taxon>
        <taxon>Tamaricihabitans</taxon>
    </lineage>
</organism>
<proteinExistence type="predicted"/>
<dbReference type="EMBL" id="SLXQ01000008">
    <property type="protein sequence ID" value="TCP49925.1"/>
    <property type="molecule type" value="Genomic_DNA"/>
</dbReference>
<sequence>MRLGFGLPVCGSWATPDIQTRVARTAEQLGYHSLWTIQRLLYAHDPQDEYYGNPGAHWPEQFRSVADPTVSLAYVAGATERIRLGCAVYNAPFTNPVLFAKQLATLDVVSRGRISIGLGLGWSRDEYLATGASWQSRGKRFDEFLECVTAAWSQDEFEHRGTYFDVPRSSMAPRPVQHPHPPLLIGGHSAAALRRTVQFGQGYITGNLALSGIAPLLDKLAGLAESAGRDPAEIQLIGRGSTKLTPAFGPDGERQLLTGSPRQIVEDVRAYAEAGYDELFLDLNMDERFATVDADPQRCLDVALELLELAAPATTTS</sequence>
<keyword evidence="1" id="KW-0285">Flavoprotein</keyword>
<dbReference type="SUPFAM" id="SSF51679">
    <property type="entry name" value="Bacterial luciferase-like"/>
    <property type="match status" value="1"/>
</dbReference>
<dbReference type="GO" id="GO:0008726">
    <property type="term" value="F:alkanesulfonate monooxygenase activity"/>
    <property type="evidence" value="ECO:0007669"/>
    <property type="project" value="TreeGrafter"/>
</dbReference>
<reference evidence="6 7" key="1">
    <citation type="submission" date="2019-03" db="EMBL/GenBank/DDBJ databases">
        <title>Genomic Encyclopedia of Type Strains, Phase IV (KMG-IV): sequencing the most valuable type-strain genomes for metagenomic binning, comparative biology and taxonomic classification.</title>
        <authorList>
            <person name="Goeker M."/>
        </authorList>
    </citation>
    <scope>NUCLEOTIDE SEQUENCE [LARGE SCALE GENOMIC DNA]</scope>
    <source>
        <strain evidence="6 7">DSM 45765</strain>
    </source>
</reference>
<dbReference type="OrthoDB" id="3206024at2"/>
<comment type="caution">
    <text evidence="6">The sequence shown here is derived from an EMBL/GenBank/DDBJ whole genome shotgun (WGS) entry which is preliminary data.</text>
</comment>
<dbReference type="RefSeq" id="WP_132878252.1">
    <property type="nucleotide sequence ID" value="NZ_SLXQ01000008.1"/>
</dbReference>
<evidence type="ECO:0000256" key="1">
    <source>
        <dbReference type="ARBA" id="ARBA00022630"/>
    </source>
</evidence>
<evidence type="ECO:0000256" key="4">
    <source>
        <dbReference type="ARBA" id="ARBA00023033"/>
    </source>
</evidence>
<dbReference type="InterPro" id="IPR019921">
    <property type="entry name" value="Lucif-like_OxRdtase_Rv2161c"/>
</dbReference>
<name>A0A4R2QSF5_9PSEU</name>
<evidence type="ECO:0000259" key="5">
    <source>
        <dbReference type="Pfam" id="PF00296"/>
    </source>
</evidence>